<feature type="region of interest" description="Disordered" evidence="8">
    <location>
        <begin position="1"/>
        <end position="41"/>
    </location>
</feature>
<evidence type="ECO:0000313" key="11">
    <source>
        <dbReference type="Proteomes" id="UP000578352"/>
    </source>
</evidence>
<proteinExistence type="inferred from homology"/>
<dbReference type="InterPro" id="IPR000515">
    <property type="entry name" value="MetI-like"/>
</dbReference>
<sequence>MSTHTTEPALSRPVRDGAGPVPREAEPAGRRHAGADTGPRRRRRRFQPAWLFMAPSLVILGVFVLFPILQTLYYSFFDWTIGASTQTFLGFGNYIKLFQDPQFWNALGVTLVFTVFAVVFQITLGFGSALLLLKDNLITRIVRSVYFFPTIVSFVTIGLVWKFLLDPSIGLVGGLTQLLGLQPVAWLQSASLALPSVIFVAVWRSVGFAMILFVAALKAVPAERYEAGRLDGANNRQLTLHITIPSVRPTLLFATMILTIQSLQVFDLVYVMTDGGPVFRTDSLVNLIYRDGFVNYQTGYASAISWVLFAIIMLLSLLQLRLFRYNDVD</sequence>
<evidence type="ECO:0000256" key="3">
    <source>
        <dbReference type="ARBA" id="ARBA00022475"/>
    </source>
</evidence>
<keyword evidence="5 7" id="KW-1133">Transmembrane helix</keyword>
<dbReference type="EMBL" id="JACCFL010000001">
    <property type="protein sequence ID" value="NYJ23320.1"/>
    <property type="molecule type" value="Genomic_DNA"/>
</dbReference>
<evidence type="ECO:0000256" key="4">
    <source>
        <dbReference type="ARBA" id="ARBA00022692"/>
    </source>
</evidence>
<feature type="transmembrane region" description="Helical" evidence="7">
    <location>
        <begin position="49"/>
        <end position="69"/>
    </location>
</feature>
<gene>
    <name evidence="10" type="ORF">HNR13_001607</name>
</gene>
<evidence type="ECO:0000313" key="10">
    <source>
        <dbReference type="EMBL" id="NYJ23320.1"/>
    </source>
</evidence>
<keyword evidence="10" id="KW-0762">Sugar transport</keyword>
<dbReference type="CDD" id="cd06261">
    <property type="entry name" value="TM_PBP2"/>
    <property type="match status" value="1"/>
</dbReference>
<dbReference type="AlphaFoldDB" id="A0A853CWY5"/>
<comment type="similarity">
    <text evidence="7">Belongs to the binding-protein-dependent transport system permease family.</text>
</comment>
<dbReference type="SUPFAM" id="SSF160964">
    <property type="entry name" value="MalF N-terminal region-like"/>
    <property type="match status" value="1"/>
</dbReference>
<evidence type="ECO:0000256" key="7">
    <source>
        <dbReference type="RuleBase" id="RU363032"/>
    </source>
</evidence>
<feature type="transmembrane region" description="Helical" evidence="7">
    <location>
        <begin position="106"/>
        <end position="133"/>
    </location>
</feature>
<dbReference type="PROSITE" id="PS50928">
    <property type="entry name" value="ABC_TM1"/>
    <property type="match status" value="1"/>
</dbReference>
<feature type="domain" description="ABC transmembrane type-1" evidence="9">
    <location>
        <begin position="107"/>
        <end position="319"/>
    </location>
</feature>
<comment type="subcellular location">
    <subcellularLocation>
        <location evidence="1 7">Cell membrane</location>
        <topology evidence="1 7">Multi-pass membrane protein</topology>
    </subcellularLocation>
</comment>
<feature type="transmembrane region" description="Helical" evidence="7">
    <location>
        <begin position="184"/>
        <end position="217"/>
    </location>
</feature>
<keyword evidence="2 7" id="KW-0813">Transport</keyword>
<accession>A0A853CWY5</accession>
<evidence type="ECO:0000256" key="8">
    <source>
        <dbReference type="SAM" id="MobiDB-lite"/>
    </source>
</evidence>
<dbReference type="GO" id="GO:0055085">
    <property type="term" value="P:transmembrane transport"/>
    <property type="evidence" value="ECO:0007669"/>
    <property type="project" value="InterPro"/>
</dbReference>
<evidence type="ECO:0000256" key="2">
    <source>
        <dbReference type="ARBA" id="ARBA00022448"/>
    </source>
</evidence>
<feature type="transmembrane region" description="Helical" evidence="7">
    <location>
        <begin position="145"/>
        <end position="164"/>
    </location>
</feature>
<protein>
    <submittedName>
        <fullName evidence="10">ABC-type sugar transport system permease subunit</fullName>
    </submittedName>
</protein>
<reference evidence="10 11" key="1">
    <citation type="submission" date="2020-07" db="EMBL/GenBank/DDBJ databases">
        <title>Sequencing the genomes of 1000 actinobacteria strains.</title>
        <authorList>
            <person name="Klenk H.-P."/>
        </authorList>
    </citation>
    <scope>NUCLEOTIDE SEQUENCE [LARGE SCALE GENOMIC DNA]</scope>
    <source>
        <strain evidence="10 11">DSM 15165</strain>
    </source>
</reference>
<organism evidence="10 11">
    <name type="scientific">Leifsonia shinshuensis</name>
    <dbReference type="NCBI Taxonomy" id="150026"/>
    <lineage>
        <taxon>Bacteria</taxon>
        <taxon>Bacillati</taxon>
        <taxon>Actinomycetota</taxon>
        <taxon>Actinomycetes</taxon>
        <taxon>Micrococcales</taxon>
        <taxon>Microbacteriaceae</taxon>
        <taxon>Leifsonia</taxon>
    </lineage>
</organism>
<keyword evidence="4 7" id="KW-0812">Transmembrane</keyword>
<evidence type="ECO:0000256" key="1">
    <source>
        <dbReference type="ARBA" id="ARBA00004651"/>
    </source>
</evidence>
<dbReference type="Proteomes" id="UP000578352">
    <property type="component" value="Unassembled WGS sequence"/>
</dbReference>
<comment type="caution">
    <text evidence="10">The sequence shown here is derived from an EMBL/GenBank/DDBJ whole genome shotgun (WGS) entry which is preliminary data.</text>
</comment>
<dbReference type="PANTHER" id="PTHR30193:SF37">
    <property type="entry name" value="INNER MEMBRANE ABC TRANSPORTER PERMEASE PROTEIN YCJO"/>
    <property type="match status" value="1"/>
</dbReference>
<keyword evidence="6 7" id="KW-0472">Membrane</keyword>
<dbReference type="GO" id="GO:0005886">
    <property type="term" value="C:plasma membrane"/>
    <property type="evidence" value="ECO:0007669"/>
    <property type="project" value="UniProtKB-SubCell"/>
</dbReference>
<dbReference type="RefSeq" id="WP_218881195.1">
    <property type="nucleotide sequence ID" value="NZ_BAABEH010000001.1"/>
</dbReference>
<dbReference type="InterPro" id="IPR051393">
    <property type="entry name" value="ABC_transporter_permease"/>
</dbReference>
<evidence type="ECO:0000259" key="9">
    <source>
        <dbReference type="PROSITE" id="PS50928"/>
    </source>
</evidence>
<evidence type="ECO:0000256" key="5">
    <source>
        <dbReference type="ARBA" id="ARBA00022989"/>
    </source>
</evidence>
<dbReference type="SUPFAM" id="SSF161098">
    <property type="entry name" value="MetI-like"/>
    <property type="match status" value="1"/>
</dbReference>
<dbReference type="InterPro" id="IPR035906">
    <property type="entry name" value="MetI-like_sf"/>
</dbReference>
<dbReference type="Pfam" id="PF00528">
    <property type="entry name" value="BPD_transp_1"/>
    <property type="match status" value="1"/>
</dbReference>
<dbReference type="PANTHER" id="PTHR30193">
    <property type="entry name" value="ABC TRANSPORTER PERMEASE PROTEIN"/>
    <property type="match status" value="1"/>
</dbReference>
<feature type="transmembrane region" description="Helical" evidence="7">
    <location>
        <begin position="303"/>
        <end position="323"/>
    </location>
</feature>
<evidence type="ECO:0000256" key="6">
    <source>
        <dbReference type="ARBA" id="ARBA00023136"/>
    </source>
</evidence>
<feature type="transmembrane region" description="Helical" evidence="7">
    <location>
        <begin position="238"/>
        <end position="260"/>
    </location>
</feature>
<name>A0A853CWY5_9MICO</name>
<dbReference type="Gene3D" id="1.10.3720.10">
    <property type="entry name" value="MetI-like"/>
    <property type="match status" value="1"/>
</dbReference>
<keyword evidence="3" id="KW-1003">Cell membrane</keyword>